<dbReference type="InterPro" id="IPR010371">
    <property type="entry name" value="YBR137W-like"/>
</dbReference>
<dbReference type="PANTHER" id="PTHR28255">
    <property type="match status" value="1"/>
</dbReference>
<sequence>MVETTGGFTSAQLALEAQTLVLPSLSQAEAIEIGEIAIGLGRDRALPIAVEVRMGEWIVFHISLPGSKPENDWWIARKARVVMAKGTSTMFERVAAEEAGVDWYEDNQMPEELHAVHGGGLPLNVTGVGMVGILLISGLPQVEDHLLGVEVIAEYLARKGEQSAIH</sequence>
<dbReference type="AlphaFoldDB" id="A0A094QXG3"/>
<dbReference type="PANTHER" id="PTHR28255:SF1">
    <property type="entry name" value="UPF0303 PROTEIN YBR137W"/>
    <property type="match status" value="1"/>
</dbReference>
<dbReference type="SUPFAM" id="SSF143744">
    <property type="entry name" value="GlcG-like"/>
    <property type="match status" value="1"/>
</dbReference>
<name>A0A094QXG3_9ZZZZ</name>
<dbReference type="InterPro" id="IPR038084">
    <property type="entry name" value="PduO/GlcC-like_sf"/>
</dbReference>
<comment type="caution">
    <text evidence="1">The sequence shown here is derived from an EMBL/GenBank/DDBJ whole genome shotgun (WGS) entry which is preliminary data.</text>
</comment>
<dbReference type="Pfam" id="PF03928">
    <property type="entry name" value="HbpS-like"/>
    <property type="match status" value="1"/>
</dbReference>
<dbReference type="Gene3D" id="3.30.450.150">
    <property type="entry name" value="Haem-degrading domain"/>
    <property type="match status" value="1"/>
</dbReference>
<organism evidence="1">
    <name type="scientific">freshwater metagenome</name>
    <dbReference type="NCBI Taxonomy" id="449393"/>
    <lineage>
        <taxon>unclassified sequences</taxon>
        <taxon>metagenomes</taxon>
        <taxon>ecological metagenomes</taxon>
    </lineage>
</organism>
<accession>A0A094QXG3</accession>
<evidence type="ECO:0000313" key="1">
    <source>
        <dbReference type="EMBL" id="KGA19121.1"/>
    </source>
</evidence>
<dbReference type="EMBL" id="JNSK01000016">
    <property type="protein sequence ID" value="KGA19121.1"/>
    <property type="molecule type" value="Genomic_DNA"/>
</dbReference>
<proteinExistence type="predicted"/>
<gene>
    <name evidence="1" type="ORF">GM50_6735</name>
</gene>
<reference evidence="1" key="1">
    <citation type="submission" date="2014-05" db="EMBL/GenBank/DDBJ databases">
        <title>Key roles for freshwater Actinobacteria revealed by deep metagenomic sequencing.</title>
        <authorList>
            <person name="Ghai R."/>
            <person name="Mizuno C.M."/>
            <person name="Picazo A."/>
            <person name="Camacho A."/>
            <person name="Rodriguez-Valera F."/>
        </authorList>
    </citation>
    <scope>NUCLEOTIDE SEQUENCE</scope>
</reference>
<protein>
    <submittedName>
        <fullName evidence="1">Uncharacterized protein</fullName>
    </submittedName>
</protein>
<dbReference type="InterPro" id="IPR005624">
    <property type="entry name" value="PduO/GlcC-like"/>
</dbReference>